<feature type="region of interest" description="Disordered" evidence="1">
    <location>
        <begin position="31"/>
        <end position="108"/>
    </location>
</feature>
<sequence length="812" mass="88503">MISTHCTVARIVIFSLAAIFLGALTFSAIDAPEPRSRKPKNKRKTSKKNDRLESSNDGDEDQLPHTYTVSKPKPAAKDGIKATLDSGYSTPRKSALNHQPDATMNSPYQEVGEAPVIPEEYQQISESENMAPADQSSDLAHKTPHSTGTMAALSDLPSANMPYVEVGKILKYFSENEQLVSQAEMQDAILETIMSVENSSEDGRFNEFLAKGDDSNELGLENYILDDRYLFDVEMEAYLPAGMPSAEEALESVFEVMGADPNKRRELSKMMRQLSVYDQINGDDFVSDAIADADSTNNFQSESCMMQEIDTADTLHHSESVLLSPILEETEEEDALSTSLNLSSQPNTGLIGHSTIALDSKASNVEKGEVEIALLDSLETPEASLIVDDASEKEQDTHYVDGPETSVDQNPTTNTCLQEVVATEVKDIAGSSESHPPVEAEVVSVATMEITTDSFSNQNCTAELNQVPDSEDLETPLTPVGSIEIAQSVSNGSTPFPIEDSLGSSLEKDSLLPENQDPVDTAIDSISSDASTANQHTTDSLETSVYYHSHEDASSTWKPASDALQPRQHQPHQSQTHFPASASFNLEAAEFVPSFSMPQCYNGSAQDGFEYGQLEKSVETMGAIDGSLYYLADYPESNNEQQLQNYYGQPFSYQVHQKPPSASTSVSSRKPKKRSSKSSIKEKASVISAPTLADFFTKDALASISKNAKPIKRQRNPQPSSSDGDSAECTTKANTQSNSTSSIDATLQLDQDHKVVNSSNQMSVSKNDRIKCRFDGACNNKDNGCPYFHPTEVCIFYPNCKYGNGCTFTHPS</sequence>
<comment type="caution">
    <text evidence="2">The sequence shown here is derived from an EMBL/GenBank/DDBJ whole genome shotgun (WGS) entry which is preliminary data.</text>
</comment>
<accession>A0ABQ8FI74</accession>
<name>A0ABQ8FI74_9FUNG</name>
<feature type="region of interest" description="Disordered" evidence="1">
    <location>
        <begin position="552"/>
        <end position="575"/>
    </location>
</feature>
<protein>
    <recommendedName>
        <fullName evidence="4">C3H1-type domain-containing protein</fullName>
    </recommendedName>
</protein>
<gene>
    <name evidence="2" type="ORF">BASA50_003685</name>
</gene>
<feature type="region of interest" description="Disordered" evidence="1">
    <location>
        <begin position="488"/>
        <end position="522"/>
    </location>
</feature>
<reference evidence="2 3" key="1">
    <citation type="submission" date="2021-02" db="EMBL/GenBank/DDBJ databases">
        <title>Variation within the Batrachochytrium salamandrivorans European outbreak.</title>
        <authorList>
            <person name="Kelly M."/>
            <person name="Pasmans F."/>
            <person name="Shea T.P."/>
            <person name="Munoz J.F."/>
            <person name="Carranza S."/>
            <person name="Cuomo C.A."/>
            <person name="Martel A."/>
        </authorList>
    </citation>
    <scope>NUCLEOTIDE SEQUENCE [LARGE SCALE GENOMIC DNA]</scope>
    <source>
        <strain evidence="2 3">AMFP18/2</strain>
    </source>
</reference>
<feature type="region of interest" description="Disordered" evidence="1">
    <location>
        <begin position="707"/>
        <end position="742"/>
    </location>
</feature>
<proteinExistence type="predicted"/>
<dbReference type="Gene3D" id="4.10.1000.40">
    <property type="match status" value="1"/>
</dbReference>
<feature type="compositionally biased region" description="Polar residues" evidence="1">
    <location>
        <begin position="127"/>
        <end position="138"/>
    </location>
</feature>
<feature type="compositionally biased region" description="Basic residues" evidence="1">
    <location>
        <begin position="37"/>
        <end position="46"/>
    </location>
</feature>
<feature type="compositionally biased region" description="Polar residues" evidence="1">
    <location>
        <begin position="716"/>
        <end position="742"/>
    </location>
</feature>
<dbReference type="Proteomes" id="UP001648503">
    <property type="component" value="Unassembled WGS sequence"/>
</dbReference>
<feature type="region of interest" description="Disordered" evidence="1">
    <location>
        <begin position="653"/>
        <end position="683"/>
    </location>
</feature>
<feature type="region of interest" description="Disordered" evidence="1">
    <location>
        <begin position="127"/>
        <end position="153"/>
    </location>
</feature>
<evidence type="ECO:0008006" key="4">
    <source>
        <dbReference type="Google" id="ProtNLM"/>
    </source>
</evidence>
<evidence type="ECO:0000256" key="1">
    <source>
        <dbReference type="SAM" id="MobiDB-lite"/>
    </source>
</evidence>
<evidence type="ECO:0000313" key="2">
    <source>
        <dbReference type="EMBL" id="KAH6598650.1"/>
    </source>
</evidence>
<dbReference type="EMBL" id="JAFCIX010000102">
    <property type="protein sequence ID" value="KAH6598650.1"/>
    <property type="molecule type" value="Genomic_DNA"/>
</dbReference>
<feature type="compositionally biased region" description="Polar residues" evidence="1">
    <location>
        <begin position="86"/>
        <end position="108"/>
    </location>
</feature>
<evidence type="ECO:0000313" key="3">
    <source>
        <dbReference type="Proteomes" id="UP001648503"/>
    </source>
</evidence>
<keyword evidence="3" id="KW-1185">Reference proteome</keyword>
<organism evidence="2 3">
    <name type="scientific">Batrachochytrium salamandrivorans</name>
    <dbReference type="NCBI Taxonomy" id="1357716"/>
    <lineage>
        <taxon>Eukaryota</taxon>
        <taxon>Fungi</taxon>
        <taxon>Fungi incertae sedis</taxon>
        <taxon>Chytridiomycota</taxon>
        <taxon>Chytridiomycota incertae sedis</taxon>
        <taxon>Chytridiomycetes</taxon>
        <taxon>Rhizophydiales</taxon>
        <taxon>Rhizophydiales incertae sedis</taxon>
        <taxon>Batrachochytrium</taxon>
    </lineage>
</organism>